<name>A0ACB9NFB3_BAUVA</name>
<organism evidence="1 2">
    <name type="scientific">Bauhinia variegata</name>
    <name type="common">Purple orchid tree</name>
    <name type="synonym">Phanera variegata</name>
    <dbReference type="NCBI Taxonomy" id="167791"/>
    <lineage>
        <taxon>Eukaryota</taxon>
        <taxon>Viridiplantae</taxon>
        <taxon>Streptophyta</taxon>
        <taxon>Embryophyta</taxon>
        <taxon>Tracheophyta</taxon>
        <taxon>Spermatophyta</taxon>
        <taxon>Magnoliopsida</taxon>
        <taxon>eudicotyledons</taxon>
        <taxon>Gunneridae</taxon>
        <taxon>Pentapetalae</taxon>
        <taxon>rosids</taxon>
        <taxon>fabids</taxon>
        <taxon>Fabales</taxon>
        <taxon>Fabaceae</taxon>
        <taxon>Cercidoideae</taxon>
        <taxon>Cercideae</taxon>
        <taxon>Bauhiniinae</taxon>
        <taxon>Bauhinia</taxon>
    </lineage>
</organism>
<sequence>MKVKTSSGSLYFVTFIDDCSRKLWVYALKSTDQVLSVFKQFQASVERETEKKLKCIRSDNNDEYCGSFDEYCKQHGIRHQKTPPKTPQLNGLAEKMNKTLVERVRCLLSETKLHGSFLDVSYDHLHVFSCKAFVHVPKDKRSKLDVKTRQCVFISYGHDDFGHRFYDLVKKKLVRSRDVIFMEDQSIEDIDKAEKSKSSSVGGLVDLDPTPTLVSMTLDVVEHDNNDEHVQDVQVENNGGDNTVVDTPAHRVVNEPTVPLKRVVLGLVASLDLEVEQMDVKTTFLHGDLEENIYMKQPKGFVVKGHDSSRINLLKKELSKSFAMKDLGPARQILGMEIIRDRKSKKLWLSQEKYIEKVLQRFHMNKAKAVSTPLANHFKLSIGHAPSDDDEKARMQHIPYRHAIGSLMYAMVCTRPNIAHAVGVVSRFLSNPSREHWNAVKWIMRYLRGTSSLKLCFGIGEPVLHGYIDSDLVGDVDTRKSTSGYLVTFVEGAVAWQSKLQKCVALSTSEAEFITTIEACKELLWMKKFICELGFTQKRYILYCDSQSVIYLCKNPTFHGRSKHIDVKYHWIRDVLDSKSLELVKIHTNDNCLDMLTKILPRGKFEACCVGAGLAHTPT</sequence>
<evidence type="ECO:0000313" key="1">
    <source>
        <dbReference type="EMBL" id="KAI4334941.1"/>
    </source>
</evidence>
<accession>A0ACB9NFB3</accession>
<dbReference type="Proteomes" id="UP000828941">
    <property type="component" value="Chromosome 6"/>
</dbReference>
<keyword evidence="2" id="KW-1185">Reference proteome</keyword>
<evidence type="ECO:0000313" key="2">
    <source>
        <dbReference type="Proteomes" id="UP000828941"/>
    </source>
</evidence>
<proteinExistence type="predicted"/>
<protein>
    <submittedName>
        <fullName evidence="1">Uncharacterized protein</fullName>
    </submittedName>
</protein>
<gene>
    <name evidence="1" type="ORF">L6164_013639</name>
</gene>
<reference evidence="1 2" key="1">
    <citation type="journal article" date="2022" name="DNA Res.">
        <title>Chromosomal-level genome assembly of the orchid tree Bauhinia variegata (Leguminosae; Cercidoideae) supports the allotetraploid origin hypothesis of Bauhinia.</title>
        <authorList>
            <person name="Zhong Y."/>
            <person name="Chen Y."/>
            <person name="Zheng D."/>
            <person name="Pang J."/>
            <person name="Liu Y."/>
            <person name="Luo S."/>
            <person name="Meng S."/>
            <person name="Qian L."/>
            <person name="Wei D."/>
            <person name="Dai S."/>
            <person name="Zhou R."/>
        </authorList>
    </citation>
    <scope>NUCLEOTIDE SEQUENCE [LARGE SCALE GENOMIC DNA]</scope>
    <source>
        <strain evidence="1">BV-YZ2020</strain>
    </source>
</reference>
<comment type="caution">
    <text evidence="1">The sequence shown here is derived from an EMBL/GenBank/DDBJ whole genome shotgun (WGS) entry which is preliminary data.</text>
</comment>
<dbReference type="EMBL" id="CM039431">
    <property type="protein sequence ID" value="KAI4334941.1"/>
    <property type="molecule type" value="Genomic_DNA"/>
</dbReference>